<proteinExistence type="predicted"/>
<sequence>MEPAATTSPSGEFGRRVVFTLAGVAAALFGAFLWLFNFTDFF</sequence>
<feature type="transmembrane region" description="Helical" evidence="1">
    <location>
        <begin position="17"/>
        <end position="36"/>
    </location>
</feature>
<organism evidence="2 3">
    <name type="scientific">Rhodoplanes tepidamans</name>
    <name type="common">Rhodoplanes cryptolactis</name>
    <dbReference type="NCBI Taxonomy" id="200616"/>
    <lineage>
        <taxon>Bacteria</taxon>
        <taxon>Pseudomonadati</taxon>
        <taxon>Pseudomonadota</taxon>
        <taxon>Alphaproteobacteria</taxon>
        <taxon>Hyphomicrobiales</taxon>
        <taxon>Nitrobacteraceae</taxon>
        <taxon>Rhodoplanes</taxon>
    </lineage>
</organism>
<gene>
    <name evidence="2" type="ORF">PQJ73_03450</name>
</gene>
<keyword evidence="3" id="KW-1185">Reference proteome</keyword>
<keyword evidence="1" id="KW-0472">Membrane</keyword>
<reference evidence="2" key="2">
    <citation type="submission" date="2023-02" db="EMBL/GenBank/DDBJ databases">
        <authorList>
            <person name="Rayyan A."/>
            <person name="Meyer T."/>
            <person name="Kyndt J.A."/>
        </authorList>
    </citation>
    <scope>NUCLEOTIDE SEQUENCE</scope>
    <source>
        <strain evidence="2">DSM 9987</strain>
    </source>
</reference>
<dbReference type="RefSeq" id="WP_272775574.1">
    <property type="nucleotide sequence ID" value="NZ_JAQQLI010000003.1"/>
</dbReference>
<evidence type="ECO:0000313" key="3">
    <source>
        <dbReference type="Proteomes" id="UP001165652"/>
    </source>
</evidence>
<evidence type="ECO:0000313" key="2">
    <source>
        <dbReference type="EMBL" id="MDC7784728.1"/>
    </source>
</evidence>
<reference evidence="2" key="1">
    <citation type="journal article" date="2023" name="Microbiol Resour">
        <title>Genome Sequences of Rhodoplanes serenus and Two Thermotolerant Strains, Rhodoplanes tepidamans and 'Rhodoplanes cryptolactis,' Further Refine the Genus.</title>
        <authorList>
            <person name="Rayyan A.A."/>
            <person name="Kyndt J.A."/>
        </authorList>
    </citation>
    <scope>NUCLEOTIDE SEQUENCE</scope>
    <source>
        <strain evidence="2">DSM 9987</strain>
    </source>
</reference>
<accession>A0ABT5J5D3</accession>
<protein>
    <submittedName>
        <fullName evidence="2">Uncharacterized protein</fullName>
    </submittedName>
</protein>
<comment type="caution">
    <text evidence="2">The sequence shown here is derived from an EMBL/GenBank/DDBJ whole genome shotgun (WGS) entry which is preliminary data.</text>
</comment>
<evidence type="ECO:0000256" key="1">
    <source>
        <dbReference type="SAM" id="Phobius"/>
    </source>
</evidence>
<dbReference type="EMBL" id="JAQQLI010000003">
    <property type="protein sequence ID" value="MDC7784728.1"/>
    <property type="molecule type" value="Genomic_DNA"/>
</dbReference>
<keyword evidence="1" id="KW-0812">Transmembrane</keyword>
<dbReference type="Proteomes" id="UP001165652">
    <property type="component" value="Unassembled WGS sequence"/>
</dbReference>
<keyword evidence="1" id="KW-1133">Transmembrane helix</keyword>
<name>A0ABT5J5D3_RHOTP</name>